<dbReference type="InterPro" id="IPR002634">
    <property type="entry name" value="BolA"/>
</dbReference>
<reference evidence="3 4" key="1">
    <citation type="submission" date="2018-12" db="EMBL/GenBank/DDBJ databases">
        <authorList>
            <person name="Chong R.A."/>
        </authorList>
    </citation>
    <scope>NUCLEOTIDE SEQUENCE [LARGE SCALE GENOMIC DNA]</scope>
    <source>
        <strain evidence="3 4">Bca</strain>
    </source>
</reference>
<sequence>MILKKIKKHLISKININFISIQDDSLLHKKFKEGLTHLKIIIISHDFVNKSFISRHRLIFSILSEIVKEKIYSITLDTYTPIEWNYKKNKKLNTSNCLKK</sequence>
<dbReference type="OrthoDB" id="9801469at2"/>
<dbReference type="RefSeq" id="WP_158359786.1">
    <property type="nucleotide sequence ID" value="NZ_CP034879.1"/>
</dbReference>
<dbReference type="InterPro" id="IPR036065">
    <property type="entry name" value="BolA-like_sf"/>
</dbReference>
<evidence type="ECO:0000256" key="2">
    <source>
        <dbReference type="RuleBase" id="RU003860"/>
    </source>
</evidence>
<dbReference type="PANTHER" id="PTHR46229">
    <property type="entry name" value="BOLA TRANSCRIPTION REGULATOR"/>
    <property type="match status" value="1"/>
</dbReference>
<dbReference type="InterPro" id="IPR050961">
    <property type="entry name" value="BolA/IbaG_stress_morph_reg"/>
</dbReference>
<dbReference type="Pfam" id="PF01722">
    <property type="entry name" value="BolA"/>
    <property type="match status" value="1"/>
</dbReference>
<gene>
    <name evidence="3" type="ORF">D9V67_02425</name>
</gene>
<name>A0A4D6XXJ7_9GAMM</name>
<dbReference type="EMBL" id="CP034879">
    <property type="protein sequence ID" value="QCI20599.1"/>
    <property type="molecule type" value="Genomic_DNA"/>
</dbReference>
<comment type="similarity">
    <text evidence="1 2">Belongs to the BolA/IbaG family.</text>
</comment>
<dbReference type="AlphaFoldDB" id="A0A4D6XXJ7"/>
<dbReference type="PIRSF" id="PIRSF003113">
    <property type="entry name" value="BolA"/>
    <property type="match status" value="1"/>
</dbReference>
<evidence type="ECO:0000313" key="4">
    <source>
        <dbReference type="Proteomes" id="UP000298594"/>
    </source>
</evidence>
<accession>A0A4D6XXJ7</accession>
<protein>
    <submittedName>
        <fullName evidence="3">BolA family transcriptional regulator</fullName>
    </submittedName>
</protein>
<dbReference type="SUPFAM" id="SSF82657">
    <property type="entry name" value="BolA-like"/>
    <property type="match status" value="1"/>
</dbReference>
<dbReference type="Gene3D" id="3.30.300.90">
    <property type="entry name" value="BolA-like"/>
    <property type="match status" value="1"/>
</dbReference>
<evidence type="ECO:0000256" key="1">
    <source>
        <dbReference type="ARBA" id="ARBA00005578"/>
    </source>
</evidence>
<proteinExistence type="inferred from homology"/>
<reference evidence="3 4" key="2">
    <citation type="submission" date="2019-05" db="EMBL/GenBank/DDBJ databases">
        <title>Genome evolution of the obligate endosymbiont Buchnera aphidicola.</title>
        <authorList>
            <person name="Moran N.A."/>
        </authorList>
    </citation>
    <scope>NUCLEOTIDE SEQUENCE [LARGE SCALE GENOMIC DNA]</scope>
    <source>
        <strain evidence="3 4">Bca</strain>
    </source>
</reference>
<evidence type="ECO:0000313" key="3">
    <source>
        <dbReference type="EMBL" id="QCI20599.1"/>
    </source>
</evidence>
<dbReference type="PANTHER" id="PTHR46229:SF2">
    <property type="entry name" value="BOLA-LIKE PROTEIN 1"/>
    <property type="match status" value="1"/>
</dbReference>
<organism evidence="3 4">
    <name type="scientific">Buchnera aphidicola</name>
    <name type="common">Brachycaudus cardui</name>
    <dbReference type="NCBI Taxonomy" id="557993"/>
    <lineage>
        <taxon>Bacteria</taxon>
        <taxon>Pseudomonadati</taxon>
        <taxon>Pseudomonadota</taxon>
        <taxon>Gammaproteobacteria</taxon>
        <taxon>Enterobacterales</taxon>
        <taxon>Erwiniaceae</taxon>
        <taxon>Buchnera</taxon>
    </lineage>
</organism>
<dbReference type="Proteomes" id="UP000298594">
    <property type="component" value="Chromosome"/>
</dbReference>